<feature type="domain" description="Response regulatory" evidence="2">
    <location>
        <begin position="8"/>
        <end position="122"/>
    </location>
</feature>
<keyword evidence="5" id="KW-1185">Reference proteome</keyword>
<protein>
    <submittedName>
        <fullName evidence="4">LytTR family DNA-binding domain-containing protein</fullName>
    </submittedName>
</protein>
<feature type="modified residue" description="4-aspartylphosphate" evidence="1">
    <location>
        <position position="59"/>
    </location>
</feature>
<dbReference type="GO" id="GO:0003677">
    <property type="term" value="F:DNA binding"/>
    <property type="evidence" value="ECO:0007669"/>
    <property type="project" value="UniProtKB-KW"/>
</dbReference>
<gene>
    <name evidence="4" type="ORF">RF679_01050</name>
</gene>
<dbReference type="SUPFAM" id="SSF52172">
    <property type="entry name" value="CheY-like"/>
    <property type="match status" value="1"/>
</dbReference>
<dbReference type="InterPro" id="IPR007492">
    <property type="entry name" value="LytTR_DNA-bd_dom"/>
</dbReference>
<keyword evidence="1" id="KW-0597">Phosphoprotein</keyword>
<proteinExistence type="predicted"/>
<dbReference type="PROSITE" id="PS50930">
    <property type="entry name" value="HTH_LYTTR"/>
    <property type="match status" value="1"/>
</dbReference>
<dbReference type="SMART" id="SM00448">
    <property type="entry name" value="REC"/>
    <property type="match status" value="1"/>
</dbReference>
<dbReference type="SMART" id="SM00850">
    <property type="entry name" value="LytTR"/>
    <property type="match status" value="1"/>
</dbReference>
<evidence type="ECO:0000313" key="5">
    <source>
        <dbReference type="Proteomes" id="UP001181355"/>
    </source>
</evidence>
<sequence length="263" mass="29754">MNQKANYKVLIVDDELPALTNMQYVLANHPQWQLVASCHSTAQARAILNTETVDLLLLDIEMPTQSGIDFARELCRTPNPPLIVFITAYNKHAVTAFEVFALDYLLKPYDDERFAAMLARAENSLQLKQQLAQGGALQDFLREHDAEQTGAEKPLLTHVIVRSMGRIERIDVREIVWLSTAANYIEIHLHNRVVLHRTTLSSMEERLDPEQFIRVHRTAIVCLSSIRSLEIGADGIYFAKLINGDEARISESYLKAVKARFAG</sequence>
<dbReference type="InterPro" id="IPR011006">
    <property type="entry name" value="CheY-like_superfamily"/>
</dbReference>
<dbReference type="Pfam" id="PF00072">
    <property type="entry name" value="Response_reg"/>
    <property type="match status" value="1"/>
</dbReference>
<evidence type="ECO:0000313" key="4">
    <source>
        <dbReference type="EMBL" id="WMW80883.1"/>
    </source>
</evidence>
<evidence type="ECO:0000256" key="1">
    <source>
        <dbReference type="PROSITE-ProRule" id="PRU00169"/>
    </source>
</evidence>
<dbReference type="EMBL" id="CP133720">
    <property type="protein sequence ID" value="WMW80883.1"/>
    <property type="molecule type" value="Genomic_DNA"/>
</dbReference>
<dbReference type="Pfam" id="PF04397">
    <property type="entry name" value="LytTR"/>
    <property type="match status" value="1"/>
</dbReference>
<evidence type="ECO:0000259" key="2">
    <source>
        <dbReference type="PROSITE" id="PS50110"/>
    </source>
</evidence>
<dbReference type="Gene3D" id="2.40.50.1020">
    <property type="entry name" value="LytTr DNA-binding domain"/>
    <property type="match status" value="1"/>
</dbReference>
<dbReference type="PANTHER" id="PTHR37299">
    <property type="entry name" value="TRANSCRIPTIONAL REGULATOR-RELATED"/>
    <property type="match status" value="1"/>
</dbReference>
<reference evidence="4" key="1">
    <citation type="submission" date="2023-09" db="EMBL/GenBank/DDBJ databases">
        <title>Undibacterium sp. 20NA77.5 isolated from freshwater.</title>
        <authorList>
            <person name="Le V."/>
            <person name="Ko S.-R."/>
            <person name="Ahn C.-Y."/>
            <person name="Oh H.-M."/>
        </authorList>
    </citation>
    <scope>NUCLEOTIDE SEQUENCE</scope>
    <source>
        <strain evidence="4">20NA77.5</strain>
    </source>
</reference>
<dbReference type="Proteomes" id="UP001181355">
    <property type="component" value="Chromosome"/>
</dbReference>
<evidence type="ECO:0000259" key="3">
    <source>
        <dbReference type="PROSITE" id="PS50930"/>
    </source>
</evidence>
<dbReference type="Gene3D" id="3.40.50.2300">
    <property type="match status" value="1"/>
</dbReference>
<name>A0ABY9RI41_9BURK</name>
<keyword evidence="4" id="KW-0238">DNA-binding</keyword>
<dbReference type="InterPro" id="IPR046947">
    <property type="entry name" value="LytR-like"/>
</dbReference>
<dbReference type="PROSITE" id="PS50110">
    <property type="entry name" value="RESPONSE_REGULATORY"/>
    <property type="match status" value="1"/>
</dbReference>
<organism evidence="4 5">
    <name type="scientific">Undibacterium cyanobacteriorum</name>
    <dbReference type="NCBI Taxonomy" id="3073561"/>
    <lineage>
        <taxon>Bacteria</taxon>
        <taxon>Pseudomonadati</taxon>
        <taxon>Pseudomonadota</taxon>
        <taxon>Betaproteobacteria</taxon>
        <taxon>Burkholderiales</taxon>
        <taxon>Oxalobacteraceae</taxon>
        <taxon>Undibacterium</taxon>
    </lineage>
</organism>
<feature type="domain" description="HTH LytTR-type" evidence="3">
    <location>
        <begin position="159"/>
        <end position="263"/>
    </location>
</feature>
<dbReference type="PANTHER" id="PTHR37299:SF1">
    <property type="entry name" value="STAGE 0 SPORULATION PROTEIN A HOMOLOG"/>
    <property type="match status" value="1"/>
</dbReference>
<dbReference type="RefSeq" id="WP_309482374.1">
    <property type="nucleotide sequence ID" value="NZ_CP133720.1"/>
</dbReference>
<accession>A0ABY9RI41</accession>
<dbReference type="InterPro" id="IPR001789">
    <property type="entry name" value="Sig_transdc_resp-reg_receiver"/>
</dbReference>